<accession>A0A6G0W3W9</accession>
<keyword evidence="3" id="KW-1185">Reference proteome</keyword>
<evidence type="ECO:0000313" key="2">
    <source>
        <dbReference type="EMBL" id="KAF0718466.1"/>
    </source>
</evidence>
<proteinExistence type="predicted"/>
<name>A0A6G0W3W9_APHCR</name>
<dbReference type="Proteomes" id="UP000478052">
    <property type="component" value="Unassembled WGS sequence"/>
</dbReference>
<gene>
    <name evidence="2" type="ORF">FWK35_00029889</name>
</gene>
<feature type="domain" description="Mutator-like transposase" evidence="1">
    <location>
        <begin position="72"/>
        <end position="207"/>
    </location>
</feature>
<evidence type="ECO:0000313" key="3">
    <source>
        <dbReference type="Proteomes" id="UP000478052"/>
    </source>
</evidence>
<protein>
    <recommendedName>
        <fullName evidence="1">Mutator-like transposase domain-containing protein</fullName>
    </recommendedName>
</protein>
<dbReference type="Pfam" id="PF20700">
    <property type="entry name" value="Mutator"/>
    <property type="match status" value="1"/>
</dbReference>
<reference evidence="2 3" key="1">
    <citation type="submission" date="2019-08" db="EMBL/GenBank/DDBJ databases">
        <title>Whole genome of Aphis craccivora.</title>
        <authorList>
            <person name="Voronova N.V."/>
            <person name="Shulinski R.S."/>
            <person name="Bandarenka Y.V."/>
            <person name="Zhorov D.G."/>
            <person name="Warner D."/>
        </authorList>
    </citation>
    <scope>NUCLEOTIDE SEQUENCE [LARGE SCALE GENOMIC DNA]</scope>
    <source>
        <strain evidence="2">180601</strain>
        <tissue evidence="2">Whole Body</tissue>
    </source>
</reference>
<dbReference type="EMBL" id="VUJU01009675">
    <property type="protein sequence ID" value="KAF0718466.1"/>
    <property type="molecule type" value="Genomic_DNA"/>
</dbReference>
<dbReference type="OrthoDB" id="10069847at2759"/>
<comment type="caution">
    <text evidence="2">The sequence shown here is derived from an EMBL/GenBank/DDBJ whole genome shotgun (WGS) entry which is preliminary data.</text>
</comment>
<organism evidence="2 3">
    <name type="scientific">Aphis craccivora</name>
    <name type="common">Cowpea aphid</name>
    <dbReference type="NCBI Taxonomy" id="307492"/>
    <lineage>
        <taxon>Eukaryota</taxon>
        <taxon>Metazoa</taxon>
        <taxon>Ecdysozoa</taxon>
        <taxon>Arthropoda</taxon>
        <taxon>Hexapoda</taxon>
        <taxon>Insecta</taxon>
        <taxon>Pterygota</taxon>
        <taxon>Neoptera</taxon>
        <taxon>Paraneoptera</taxon>
        <taxon>Hemiptera</taxon>
        <taxon>Sternorrhyncha</taxon>
        <taxon>Aphidomorpha</taxon>
        <taxon>Aphidoidea</taxon>
        <taxon>Aphididae</taxon>
        <taxon>Aphidini</taxon>
        <taxon>Aphis</taxon>
        <taxon>Aphis</taxon>
    </lineage>
</organism>
<dbReference type="InterPro" id="IPR049012">
    <property type="entry name" value="Mutator_transp_dom"/>
</dbReference>
<feature type="non-terminal residue" evidence="2">
    <location>
        <position position="211"/>
    </location>
</feature>
<dbReference type="AlphaFoldDB" id="A0A6G0W3W9"/>
<evidence type="ECO:0000259" key="1">
    <source>
        <dbReference type="Pfam" id="PF20700"/>
    </source>
</evidence>
<sequence length="211" mass="24349">MVPFMDILNGRRIVDIDHIFNEIQNSCHSGRFGCSFLDVIFKREEINGFFSIFYFHCKMYGIEKKYLLKSLTILNVSIGYARRFELAACIDIPSMSSNTYQSILPSVGNVVHASAWDEMKKAGDEEKEIALKNCILDEDGIPMCTIIADGQWSKRSYKTKYDAFSEAATIIDYNTRKVLFVGIRNHYYSICQRVSDRDENKPVHNCFFKLD</sequence>